<evidence type="ECO:0000313" key="3">
    <source>
        <dbReference type="EMBL" id="SDK54887.1"/>
    </source>
</evidence>
<evidence type="ECO:0000313" key="5">
    <source>
        <dbReference type="Proteomes" id="UP000198309"/>
    </source>
</evidence>
<accession>A0A239G8X9</accession>
<feature type="domain" description="ATP-grasp" evidence="2">
    <location>
        <begin position="219"/>
        <end position="286"/>
    </location>
</feature>
<dbReference type="AlphaFoldDB" id="A0A239G8X9"/>
<organism evidence="3 6">
    <name type="scientific">Pseudomonas delhiensis</name>
    <dbReference type="NCBI Taxonomy" id="366289"/>
    <lineage>
        <taxon>Bacteria</taxon>
        <taxon>Pseudomonadati</taxon>
        <taxon>Pseudomonadota</taxon>
        <taxon>Gammaproteobacteria</taxon>
        <taxon>Pseudomonadales</taxon>
        <taxon>Pseudomonadaceae</taxon>
        <taxon>Pseudomonas</taxon>
    </lineage>
</organism>
<protein>
    <submittedName>
        <fullName evidence="3">Predicted ATP-dependent carboligase, ATP-grasp superfamily</fullName>
    </submittedName>
</protein>
<proteinExistence type="predicted"/>
<reference evidence="3 6" key="1">
    <citation type="submission" date="2016-10" db="EMBL/GenBank/DDBJ databases">
        <authorList>
            <person name="de Groot N.N."/>
        </authorList>
    </citation>
    <scope>NUCLEOTIDE SEQUENCE [LARGE SCALE GENOMIC DNA]</scope>
    <source>
        <strain evidence="3 6">CCM 7361</strain>
    </source>
</reference>
<dbReference type="Proteomes" id="UP000199693">
    <property type="component" value="Unassembled WGS sequence"/>
</dbReference>
<keyword evidence="1" id="KW-0547">Nucleotide-binding</keyword>
<evidence type="ECO:0000313" key="6">
    <source>
        <dbReference type="Proteomes" id="UP000199693"/>
    </source>
</evidence>
<dbReference type="SUPFAM" id="SSF56059">
    <property type="entry name" value="Glutathione synthetase ATP-binding domain-like"/>
    <property type="match status" value="1"/>
</dbReference>
<dbReference type="RefSeq" id="WP_139210248.1">
    <property type="nucleotide sequence ID" value="NZ_FNEC01000042.1"/>
</dbReference>
<keyword evidence="3" id="KW-0436">Ligase</keyword>
<dbReference type="Gene3D" id="3.30.470.20">
    <property type="entry name" value="ATP-grasp fold, B domain"/>
    <property type="match status" value="1"/>
</dbReference>
<dbReference type="GO" id="GO:0005524">
    <property type="term" value="F:ATP binding"/>
    <property type="evidence" value="ECO:0007669"/>
    <property type="project" value="UniProtKB-UniRule"/>
</dbReference>
<dbReference type="EMBL" id="FZPC01000005">
    <property type="protein sequence ID" value="SNS65599.1"/>
    <property type="molecule type" value="Genomic_DNA"/>
</dbReference>
<evidence type="ECO:0000259" key="2">
    <source>
        <dbReference type="PROSITE" id="PS50975"/>
    </source>
</evidence>
<name>A0A239G8X9_9PSED</name>
<dbReference type="GO" id="GO:0046872">
    <property type="term" value="F:metal ion binding"/>
    <property type="evidence" value="ECO:0007669"/>
    <property type="project" value="InterPro"/>
</dbReference>
<evidence type="ECO:0000313" key="4">
    <source>
        <dbReference type="EMBL" id="SNS65599.1"/>
    </source>
</evidence>
<sequence>MSHIILGGSANALAIARLLKAPNSIILDFNDCSPAMSTKYAKGLRLLSKNEQEVLETLLSLKAPPPKTLYPTSDYWVEFIAKNSSTLQEHGFLFFKTPYNCSETILDKLKFFQIMSPCFPTPLTRLADKAPTRSEEIIKPRKSFIDSSLVDKGFLYTTKYVRNASTYVKQQRLNSNIYNHLSIAGLFLAGKLHTVIYTRKLLEYPHPGGTAVMVSTIDSEEIRARLRKLAESALRHISYEGIFELEAILEDETLWLIEINGRFWLQHAIGEQLGINFPKLYHQALTGCITPTEAKSRVTALWIHEGLPLAFLKAPSYMKKIVLKELLKKRNWAFAHIDLKDLTPFIKFIRCKLKK</sequence>
<keyword evidence="1" id="KW-0067">ATP-binding</keyword>
<dbReference type="EMBL" id="FNEC01000042">
    <property type="protein sequence ID" value="SDK54887.1"/>
    <property type="molecule type" value="Genomic_DNA"/>
</dbReference>
<dbReference type="Proteomes" id="UP000198309">
    <property type="component" value="Unassembled WGS sequence"/>
</dbReference>
<reference evidence="4 5" key="2">
    <citation type="submission" date="2017-06" db="EMBL/GenBank/DDBJ databases">
        <authorList>
            <person name="Varghese N."/>
            <person name="Submissions S."/>
        </authorList>
    </citation>
    <scope>NUCLEOTIDE SEQUENCE [LARGE SCALE GENOMIC DNA]</scope>
    <source>
        <strain evidence="4 5">RLD-1</strain>
    </source>
</reference>
<dbReference type="GO" id="GO:0016874">
    <property type="term" value="F:ligase activity"/>
    <property type="evidence" value="ECO:0007669"/>
    <property type="project" value="UniProtKB-KW"/>
</dbReference>
<dbReference type="PROSITE" id="PS50975">
    <property type="entry name" value="ATP_GRASP"/>
    <property type="match status" value="1"/>
</dbReference>
<keyword evidence="5" id="KW-1185">Reference proteome</keyword>
<dbReference type="InterPro" id="IPR011761">
    <property type="entry name" value="ATP-grasp"/>
</dbReference>
<gene>
    <name evidence="3" type="ORF">SAMN05216189_104211</name>
    <name evidence="4" type="ORF">SAMN06295949_10537</name>
</gene>
<evidence type="ECO:0000256" key="1">
    <source>
        <dbReference type="PROSITE-ProRule" id="PRU00409"/>
    </source>
</evidence>